<gene>
    <name evidence="1" type="ORF">PHYPA_012379</name>
</gene>
<evidence type="ECO:0000313" key="2">
    <source>
        <dbReference type="EnsemblPlants" id="Pp3c9_6600V3.1"/>
    </source>
</evidence>
<evidence type="ECO:0000313" key="1">
    <source>
        <dbReference type="EMBL" id="PNR47906.1"/>
    </source>
</evidence>
<dbReference type="InParanoid" id="A0A2K1K2A6"/>
<name>A0A2K1K2A6_PHYPA</name>
<reference evidence="2" key="3">
    <citation type="submission" date="2020-12" db="UniProtKB">
        <authorList>
            <consortium name="EnsemblPlants"/>
        </authorList>
    </citation>
    <scope>IDENTIFICATION</scope>
</reference>
<reference evidence="1 3" key="2">
    <citation type="journal article" date="2018" name="Plant J.">
        <title>The Physcomitrella patens chromosome-scale assembly reveals moss genome structure and evolution.</title>
        <authorList>
            <person name="Lang D."/>
            <person name="Ullrich K.K."/>
            <person name="Murat F."/>
            <person name="Fuchs J."/>
            <person name="Jenkins J."/>
            <person name="Haas F.B."/>
            <person name="Piednoel M."/>
            <person name="Gundlach H."/>
            <person name="Van Bel M."/>
            <person name="Meyberg R."/>
            <person name="Vives C."/>
            <person name="Morata J."/>
            <person name="Symeonidi A."/>
            <person name="Hiss M."/>
            <person name="Muchero W."/>
            <person name="Kamisugi Y."/>
            <person name="Saleh O."/>
            <person name="Blanc G."/>
            <person name="Decker E.L."/>
            <person name="van Gessel N."/>
            <person name="Grimwood J."/>
            <person name="Hayes R.D."/>
            <person name="Graham S.W."/>
            <person name="Gunter L.E."/>
            <person name="McDaniel S.F."/>
            <person name="Hoernstein S.N.W."/>
            <person name="Larsson A."/>
            <person name="Li F.W."/>
            <person name="Perroud P.F."/>
            <person name="Phillips J."/>
            <person name="Ranjan P."/>
            <person name="Rokshar D.S."/>
            <person name="Rothfels C.J."/>
            <person name="Schneider L."/>
            <person name="Shu S."/>
            <person name="Stevenson D.W."/>
            <person name="Thummler F."/>
            <person name="Tillich M."/>
            <person name="Villarreal Aguilar J.C."/>
            <person name="Widiez T."/>
            <person name="Wong G.K."/>
            <person name="Wymore A."/>
            <person name="Zhang Y."/>
            <person name="Zimmer A.D."/>
            <person name="Quatrano R.S."/>
            <person name="Mayer K.F.X."/>
            <person name="Goodstein D."/>
            <person name="Casacuberta J.M."/>
            <person name="Vandepoele K."/>
            <person name="Reski R."/>
            <person name="Cuming A.C."/>
            <person name="Tuskan G.A."/>
            <person name="Maumus F."/>
            <person name="Salse J."/>
            <person name="Schmutz J."/>
            <person name="Rensing S.A."/>
        </authorList>
    </citation>
    <scope>NUCLEOTIDE SEQUENCE [LARGE SCALE GENOMIC DNA]</scope>
    <source>
        <strain evidence="2 3">cv. Gransden 2004</strain>
    </source>
</reference>
<dbReference type="AlphaFoldDB" id="A0A2K1K2A6"/>
<dbReference type="PaxDb" id="3218-PP1S220_86V6.1"/>
<reference evidence="1 3" key="1">
    <citation type="journal article" date="2008" name="Science">
        <title>The Physcomitrella genome reveals evolutionary insights into the conquest of land by plants.</title>
        <authorList>
            <person name="Rensing S."/>
            <person name="Lang D."/>
            <person name="Zimmer A."/>
            <person name="Terry A."/>
            <person name="Salamov A."/>
            <person name="Shapiro H."/>
            <person name="Nishiyama T."/>
            <person name="Perroud P.-F."/>
            <person name="Lindquist E."/>
            <person name="Kamisugi Y."/>
            <person name="Tanahashi T."/>
            <person name="Sakakibara K."/>
            <person name="Fujita T."/>
            <person name="Oishi K."/>
            <person name="Shin-I T."/>
            <person name="Kuroki Y."/>
            <person name="Toyoda A."/>
            <person name="Suzuki Y."/>
            <person name="Hashimoto A."/>
            <person name="Yamaguchi K."/>
            <person name="Sugano A."/>
            <person name="Kohara Y."/>
            <person name="Fujiyama A."/>
            <person name="Anterola A."/>
            <person name="Aoki S."/>
            <person name="Ashton N."/>
            <person name="Barbazuk W.B."/>
            <person name="Barker E."/>
            <person name="Bennetzen J."/>
            <person name="Bezanilla M."/>
            <person name="Blankenship R."/>
            <person name="Cho S.H."/>
            <person name="Dutcher S."/>
            <person name="Estelle M."/>
            <person name="Fawcett J.A."/>
            <person name="Gundlach H."/>
            <person name="Hanada K."/>
            <person name="Heyl A."/>
            <person name="Hicks K.A."/>
            <person name="Hugh J."/>
            <person name="Lohr M."/>
            <person name="Mayer K."/>
            <person name="Melkozernov A."/>
            <person name="Murata T."/>
            <person name="Nelson D."/>
            <person name="Pils B."/>
            <person name="Prigge M."/>
            <person name="Reiss B."/>
            <person name="Renner T."/>
            <person name="Rombauts S."/>
            <person name="Rushton P."/>
            <person name="Sanderfoot A."/>
            <person name="Schween G."/>
            <person name="Shiu S.-H."/>
            <person name="Stueber K."/>
            <person name="Theodoulou F.L."/>
            <person name="Tu H."/>
            <person name="Van de Peer Y."/>
            <person name="Verrier P.J."/>
            <person name="Waters E."/>
            <person name="Wood A."/>
            <person name="Yang L."/>
            <person name="Cove D."/>
            <person name="Cuming A."/>
            <person name="Hasebe M."/>
            <person name="Lucas S."/>
            <person name="Mishler D.B."/>
            <person name="Reski R."/>
            <person name="Grigoriev I."/>
            <person name="Quatrano R.S."/>
            <person name="Boore J.L."/>
        </authorList>
    </citation>
    <scope>NUCLEOTIDE SEQUENCE [LARGE SCALE GENOMIC DNA]</scope>
    <source>
        <strain evidence="2 3">cv. Gransden 2004</strain>
    </source>
</reference>
<dbReference type="EnsemblPlants" id="Pp3c9_6600V3.1">
    <property type="protein sequence ID" value="Pp3c9_6600V3.1"/>
    <property type="gene ID" value="Pp3c9_6600"/>
</dbReference>
<sequence length="92" mass="10481">MAPSPTISWYMKHPGRHLILPRGTLLVETFTEKCLWRQSRGNVVELSTVEGYEAELLTSRSSTMVAFVEVSNRKSEESFCVSTIKLMRDTTQ</sequence>
<accession>A0A2K1K2A6</accession>
<proteinExistence type="predicted"/>
<protein>
    <submittedName>
        <fullName evidence="1 2">Uncharacterized protein</fullName>
    </submittedName>
</protein>
<evidence type="ECO:0000313" key="3">
    <source>
        <dbReference type="Proteomes" id="UP000006727"/>
    </source>
</evidence>
<dbReference type="Proteomes" id="UP000006727">
    <property type="component" value="Chromosome 9"/>
</dbReference>
<organism evidence="1">
    <name type="scientific">Physcomitrium patens</name>
    <name type="common">Spreading-leaved earth moss</name>
    <name type="synonym">Physcomitrella patens</name>
    <dbReference type="NCBI Taxonomy" id="3218"/>
    <lineage>
        <taxon>Eukaryota</taxon>
        <taxon>Viridiplantae</taxon>
        <taxon>Streptophyta</taxon>
        <taxon>Embryophyta</taxon>
        <taxon>Bryophyta</taxon>
        <taxon>Bryophytina</taxon>
        <taxon>Bryopsida</taxon>
        <taxon>Funariidae</taxon>
        <taxon>Funariales</taxon>
        <taxon>Funariaceae</taxon>
        <taxon>Physcomitrium</taxon>
    </lineage>
</organism>
<dbReference type="Gramene" id="Pp3c9_6600V3.1">
    <property type="protein sequence ID" value="Pp3c9_6600V3.1"/>
    <property type="gene ID" value="Pp3c9_6600"/>
</dbReference>
<dbReference type="EMBL" id="ABEU02000009">
    <property type="protein sequence ID" value="PNR47906.1"/>
    <property type="molecule type" value="Genomic_DNA"/>
</dbReference>
<keyword evidence="3" id="KW-1185">Reference proteome</keyword>